<dbReference type="Proteomes" id="UP000007875">
    <property type="component" value="Unassembled WGS sequence"/>
</dbReference>
<name>H2ZFW2_CIOSA</name>
<dbReference type="PANTHER" id="PTHR11629:SF63">
    <property type="entry name" value="V-TYPE PROTON ATPASE SUBUNIT A"/>
    <property type="match status" value="1"/>
</dbReference>
<sequence>MGSLFRSEEMCLAQLYLQSEAAFACVSELGELGLAQFRDLNPDVNAFQRKFVNEVRRCDDMERKLRFLEKEVKKDNLAIDDTGENPPAPLPREMIDMENKFDKLETEMKSVNSNQEALKKNFLELTELKHILRKTQQFFEQIILTKYKKNNNQAALYQQDQETHVPQQYDDETPLIASEFSRSFNRFGFVAGVLMRDKISAFERVIWRACRGNVFLRYTEIEAELEDPHTGDKVNKYVFIVFFQGDQLKSRIKKICTGFRATLYPCPETPQERREIALGVMTRIEDLQTVLNQTADHRRMVLSQVALNIRVWLIKVRKIKAIYHTLNLFNVNIEKCLIAECWCPVVDIDRIQLALRRGTELSGSSVPSIMQQMQTKENPPTYNQTDKFTSGFQAIIDAFGVSNYREVNPAPFTIITFPFLFAVMFGDMGHGLLMFLFALYLVLKENRYMKHKPEDEIFKMMFDGRYLILLMGLFSIYTGFLYNECFSRSINIFGTSWNVRAMNFTDNDVFLATNPVVTLDPNKPGVFRGYPYFYGIDPIWQSAENKITVQNSYKMKNAVLMGFAQMIFGLSLAFCNRRHFKDKLTLYCELLPQLLFLCALIGYLCMCILYKWSVWTVAQSNTAPSLLIGLIDMYMLTDPKSNNRVPLYTGQYQVQIFLVIVTVLCVPWMFLSKPYILYKRSKQKKGVRLDSQSDDDVAILHHENNDANYGKQEPESFDMSEVIIYQAIHTIEFCLSCISHTASYLRLWALSLAHSELSEVLWSMVMHTGLATSGTSGAILSFFVFWFFSSLTVSILLVMEGLSAFLHAIRLHWVEFQSKFYKGEGYIFSPFSFTLIVEGKVEE</sequence>
<proteinExistence type="inferred from homology"/>
<reference evidence="11" key="3">
    <citation type="submission" date="2025-09" db="UniProtKB">
        <authorList>
            <consortium name="Ensembl"/>
        </authorList>
    </citation>
    <scope>IDENTIFICATION</scope>
</reference>
<keyword evidence="5 9" id="KW-0375">Hydrogen ion transport</keyword>
<dbReference type="GO" id="GO:0051117">
    <property type="term" value="F:ATPase binding"/>
    <property type="evidence" value="ECO:0007669"/>
    <property type="project" value="TreeGrafter"/>
</dbReference>
<dbReference type="Pfam" id="PF01496">
    <property type="entry name" value="V_ATPase_I"/>
    <property type="match status" value="1"/>
</dbReference>
<dbReference type="GO" id="GO:0005886">
    <property type="term" value="C:plasma membrane"/>
    <property type="evidence" value="ECO:0007669"/>
    <property type="project" value="TreeGrafter"/>
</dbReference>
<keyword evidence="8 9" id="KW-0472">Membrane</keyword>
<feature type="transmembrane region" description="Helical" evidence="9">
    <location>
        <begin position="587"/>
        <end position="612"/>
    </location>
</feature>
<feature type="transmembrane region" description="Helical" evidence="9">
    <location>
        <begin position="558"/>
        <end position="575"/>
    </location>
</feature>
<keyword evidence="10" id="KW-0175">Coiled coil</keyword>
<evidence type="ECO:0000256" key="6">
    <source>
        <dbReference type="ARBA" id="ARBA00022989"/>
    </source>
</evidence>
<feature type="coiled-coil region" evidence="10">
    <location>
        <begin position="51"/>
        <end position="121"/>
    </location>
</feature>
<keyword evidence="6 9" id="KW-1133">Transmembrane helix</keyword>
<organism evidence="11 12">
    <name type="scientific">Ciona savignyi</name>
    <name type="common">Pacific transparent sea squirt</name>
    <dbReference type="NCBI Taxonomy" id="51511"/>
    <lineage>
        <taxon>Eukaryota</taxon>
        <taxon>Metazoa</taxon>
        <taxon>Chordata</taxon>
        <taxon>Tunicata</taxon>
        <taxon>Ascidiacea</taxon>
        <taxon>Phlebobranchia</taxon>
        <taxon>Cionidae</taxon>
        <taxon>Ciona</taxon>
    </lineage>
</organism>
<reference evidence="11" key="2">
    <citation type="submission" date="2025-08" db="UniProtKB">
        <authorList>
            <consortium name="Ensembl"/>
        </authorList>
    </citation>
    <scope>IDENTIFICATION</scope>
</reference>
<dbReference type="PANTHER" id="PTHR11629">
    <property type="entry name" value="VACUOLAR PROTON ATPASES"/>
    <property type="match status" value="1"/>
</dbReference>
<accession>H2ZFW2</accession>
<feature type="transmembrane region" description="Helical" evidence="9">
    <location>
        <begin position="652"/>
        <end position="671"/>
    </location>
</feature>
<dbReference type="InterPro" id="IPR002490">
    <property type="entry name" value="V-ATPase_116kDa_su"/>
</dbReference>
<feature type="transmembrane region" description="Helical" evidence="9">
    <location>
        <begin position="760"/>
        <end position="788"/>
    </location>
</feature>
<feature type="transmembrane region" description="Helical" evidence="9">
    <location>
        <begin position="464"/>
        <end position="482"/>
    </location>
</feature>
<dbReference type="PIRSF" id="PIRSF001293">
    <property type="entry name" value="ATP6V0A1"/>
    <property type="match status" value="1"/>
</dbReference>
<feature type="transmembrane region" description="Helical" evidence="9">
    <location>
        <begin position="419"/>
        <end position="443"/>
    </location>
</feature>
<dbReference type="AlphaFoldDB" id="H2ZFW2"/>
<keyword evidence="3 9" id="KW-0813">Transport</keyword>
<dbReference type="InterPro" id="IPR026028">
    <property type="entry name" value="V-type_ATPase_116kDa_su_euka"/>
</dbReference>
<reference evidence="12" key="1">
    <citation type="submission" date="2003-08" db="EMBL/GenBank/DDBJ databases">
        <authorList>
            <person name="Birren B."/>
            <person name="Nusbaum C."/>
            <person name="Abebe A."/>
            <person name="Abouelleil A."/>
            <person name="Adekoya E."/>
            <person name="Ait-zahra M."/>
            <person name="Allen N."/>
            <person name="Allen T."/>
            <person name="An P."/>
            <person name="Anderson M."/>
            <person name="Anderson S."/>
            <person name="Arachchi H."/>
            <person name="Armbruster J."/>
            <person name="Bachantsang P."/>
            <person name="Baldwin J."/>
            <person name="Barry A."/>
            <person name="Bayul T."/>
            <person name="Blitshsteyn B."/>
            <person name="Bloom T."/>
            <person name="Blye J."/>
            <person name="Boguslavskiy L."/>
            <person name="Borowsky M."/>
            <person name="Boukhgalter B."/>
            <person name="Brunache A."/>
            <person name="Butler J."/>
            <person name="Calixte N."/>
            <person name="Calvo S."/>
            <person name="Camarata J."/>
            <person name="Campo K."/>
            <person name="Chang J."/>
            <person name="Cheshatsang Y."/>
            <person name="Citroen M."/>
            <person name="Collymore A."/>
            <person name="Considine T."/>
            <person name="Cook A."/>
            <person name="Cooke P."/>
            <person name="Corum B."/>
            <person name="Cuomo C."/>
            <person name="David R."/>
            <person name="Dawoe T."/>
            <person name="Degray S."/>
            <person name="Dodge S."/>
            <person name="Dooley K."/>
            <person name="Dorje P."/>
            <person name="Dorjee K."/>
            <person name="Dorris L."/>
            <person name="Duffey N."/>
            <person name="Dupes A."/>
            <person name="Elkins T."/>
            <person name="Engels R."/>
            <person name="Erickson J."/>
            <person name="Farina A."/>
            <person name="Faro S."/>
            <person name="Ferreira P."/>
            <person name="Fischer H."/>
            <person name="Fitzgerald M."/>
            <person name="Foley K."/>
            <person name="Gage D."/>
            <person name="Galagan J."/>
            <person name="Gearin G."/>
            <person name="Gnerre S."/>
            <person name="Gnirke A."/>
            <person name="Goyette A."/>
            <person name="Graham J."/>
            <person name="Grandbois E."/>
            <person name="Gyaltsen K."/>
            <person name="Hafez N."/>
            <person name="Hagopian D."/>
            <person name="Hagos B."/>
            <person name="Hall J."/>
            <person name="Hatcher B."/>
            <person name="Heller A."/>
            <person name="Higgins H."/>
            <person name="Honan T."/>
            <person name="Horn A."/>
            <person name="Houde N."/>
            <person name="Hughes L."/>
            <person name="Hulme W."/>
            <person name="Husby E."/>
            <person name="Iliev I."/>
            <person name="Jaffe D."/>
            <person name="Jones C."/>
            <person name="Kamal M."/>
            <person name="Kamat A."/>
            <person name="Kamvysselis M."/>
            <person name="Karlsson E."/>
            <person name="Kells C."/>
            <person name="Kieu A."/>
            <person name="Kisner P."/>
            <person name="Kodira C."/>
            <person name="Kulbokas E."/>
            <person name="Labutti K."/>
            <person name="Lama D."/>
            <person name="Landers T."/>
            <person name="Leger J."/>
            <person name="Levine S."/>
            <person name="Lewis D."/>
            <person name="Lewis T."/>
            <person name="Lindblad-toh K."/>
            <person name="Liu X."/>
            <person name="Lokyitsang T."/>
            <person name="Lokyitsang Y."/>
            <person name="Lucien O."/>
            <person name="Lui A."/>
            <person name="Ma L.J."/>
            <person name="Mabbitt R."/>
            <person name="Macdonald J."/>
            <person name="Maclean C."/>
            <person name="Major J."/>
            <person name="Manning J."/>
            <person name="Marabella R."/>
            <person name="Maru K."/>
            <person name="Matthews C."/>
            <person name="Mauceli E."/>
            <person name="Mccarthy M."/>
            <person name="Mcdonough S."/>
            <person name="Mcghee T."/>
            <person name="Meldrim J."/>
            <person name="Meneus L."/>
            <person name="Mesirov J."/>
            <person name="Mihalev A."/>
            <person name="Mihova T."/>
            <person name="Mikkelsen T."/>
            <person name="Mlenga V."/>
            <person name="Moru K."/>
            <person name="Mozes J."/>
            <person name="Mulrain L."/>
            <person name="Munson G."/>
            <person name="Naylor J."/>
            <person name="Newes C."/>
            <person name="Nguyen C."/>
            <person name="Nguyen N."/>
            <person name="Nguyen T."/>
            <person name="Nicol R."/>
            <person name="Nielsen C."/>
            <person name="Nizzari M."/>
            <person name="Norbu C."/>
            <person name="Norbu N."/>
            <person name="O'donnell P."/>
            <person name="Okoawo O."/>
            <person name="O'leary S."/>
            <person name="Omotosho B."/>
            <person name="O'neill K."/>
            <person name="Osman S."/>
            <person name="Parker S."/>
            <person name="Perrin D."/>
            <person name="Phunkhang P."/>
            <person name="Piqani B."/>
            <person name="Purcell S."/>
            <person name="Rachupka T."/>
            <person name="Ramasamy U."/>
            <person name="Rameau R."/>
            <person name="Ray V."/>
            <person name="Raymond C."/>
            <person name="Retta R."/>
            <person name="Richardson S."/>
            <person name="Rise C."/>
            <person name="Rodriguez J."/>
            <person name="Rogers J."/>
            <person name="Rogov P."/>
            <person name="Rutman M."/>
            <person name="Schupbach R."/>
            <person name="Seaman C."/>
            <person name="Settipalli S."/>
            <person name="Sharpe T."/>
            <person name="Sheridan J."/>
            <person name="Sherpa N."/>
            <person name="Shi J."/>
            <person name="Smirnov S."/>
            <person name="Smith C."/>
            <person name="Sougnez C."/>
            <person name="Spencer B."/>
            <person name="Stalker J."/>
            <person name="Stange-thomann N."/>
            <person name="Stavropoulos S."/>
            <person name="Stetson K."/>
            <person name="Stone C."/>
            <person name="Stone S."/>
            <person name="Stubbs M."/>
            <person name="Talamas J."/>
            <person name="Tchuinga P."/>
            <person name="Tenzing P."/>
            <person name="Tesfaye S."/>
            <person name="Theodore J."/>
            <person name="Thoulutsang Y."/>
            <person name="Topham K."/>
            <person name="Towey S."/>
            <person name="Tsamla T."/>
            <person name="Tsomo N."/>
            <person name="Vallee D."/>
            <person name="Vassiliev H."/>
            <person name="Venkataraman V."/>
            <person name="Vinson J."/>
            <person name="Vo A."/>
            <person name="Wade C."/>
            <person name="Wang S."/>
            <person name="Wangchuk T."/>
            <person name="Wangdi T."/>
            <person name="Whittaker C."/>
            <person name="Wilkinson J."/>
            <person name="Wu Y."/>
            <person name="Wyman D."/>
            <person name="Yadav S."/>
            <person name="Yang S."/>
            <person name="Yang X."/>
            <person name="Yeager S."/>
            <person name="Yee E."/>
            <person name="Young G."/>
            <person name="Zainoun J."/>
            <person name="Zembeck L."/>
            <person name="Zimmer A."/>
            <person name="Zody M."/>
            <person name="Lander E."/>
        </authorList>
    </citation>
    <scope>NUCLEOTIDE SEQUENCE [LARGE SCALE GENOMIC DNA]</scope>
</reference>
<evidence type="ECO:0000256" key="8">
    <source>
        <dbReference type="ARBA" id="ARBA00023136"/>
    </source>
</evidence>
<dbReference type="GO" id="GO:0007035">
    <property type="term" value="P:vacuolar acidification"/>
    <property type="evidence" value="ECO:0007669"/>
    <property type="project" value="TreeGrafter"/>
</dbReference>
<evidence type="ECO:0000256" key="4">
    <source>
        <dbReference type="ARBA" id="ARBA00022692"/>
    </source>
</evidence>
<dbReference type="GO" id="GO:0046961">
    <property type="term" value="F:proton-transporting ATPase activity, rotational mechanism"/>
    <property type="evidence" value="ECO:0007669"/>
    <property type="project" value="InterPro"/>
</dbReference>
<comment type="subcellular location">
    <subcellularLocation>
        <location evidence="1">Membrane</location>
        <topology evidence="1">Multi-pass membrane protein</topology>
    </subcellularLocation>
</comment>
<evidence type="ECO:0000256" key="5">
    <source>
        <dbReference type="ARBA" id="ARBA00022781"/>
    </source>
</evidence>
<dbReference type="GeneTree" id="ENSGT00950000182881"/>
<dbReference type="Ensembl" id="ENSCSAVT00000016659.1">
    <property type="protein sequence ID" value="ENSCSAVP00000016478.1"/>
    <property type="gene ID" value="ENSCSAVG00000009695.1"/>
</dbReference>
<evidence type="ECO:0000256" key="10">
    <source>
        <dbReference type="SAM" id="Coils"/>
    </source>
</evidence>
<evidence type="ECO:0000313" key="12">
    <source>
        <dbReference type="Proteomes" id="UP000007875"/>
    </source>
</evidence>
<protein>
    <recommendedName>
        <fullName evidence="9">V-type proton ATPase subunit a</fullName>
    </recommendedName>
</protein>
<keyword evidence="7 9" id="KW-0406">Ion transport</keyword>
<evidence type="ECO:0000256" key="9">
    <source>
        <dbReference type="RuleBase" id="RU361189"/>
    </source>
</evidence>
<keyword evidence="12" id="KW-1185">Reference proteome</keyword>
<keyword evidence="4 9" id="KW-0812">Transmembrane</keyword>
<evidence type="ECO:0000313" key="11">
    <source>
        <dbReference type="Ensembl" id="ENSCSAVP00000016478.1"/>
    </source>
</evidence>
<evidence type="ECO:0000256" key="3">
    <source>
        <dbReference type="ARBA" id="ARBA00022448"/>
    </source>
</evidence>
<comment type="function">
    <text evidence="9">Essential component of the vacuolar proton pump (V-ATPase), a multimeric enzyme that catalyzes the translocation of protons across the membranes. Required for assembly and activity of the V-ATPase.</text>
</comment>
<comment type="similarity">
    <text evidence="2 9">Belongs to the V-ATPase 116 kDa subunit family.</text>
</comment>
<evidence type="ECO:0000256" key="1">
    <source>
        <dbReference type="ARBA" id="ARBA00004141"/>
    </source>
</evidence>
<evidence type="ECO:0000256" key="2">
    <source>
        <dbReference type="ARBA" id="ARBA00009904"/>
    </source>
</evidence>
<dbReference type="GO" id="GO:0000220">
    <property type="term" value="C:vacuolar proton-transporting V-type ATPase, V0 domain"/>
    <property type="evidence" value="ECO:0007669"/>
    <property type="project" value="InterPro"/>
</dbReference>
<evidence type="ECO:0000256" key="7">
    <source>
        <dbReference type="ARBA" id="ARBA00023065"/>
    </source>
</evidence>